<protein>
    <submittedName>
        <fullName evidence="7">Very short patch repair endonuclease</fullName>
    </submittedName>
</protein>
<dbReference type="KEGG" id="naci:NUH88_11210"/>
<evidence type="ECO:0000256" key="2">
    <source>
        <dbReference type="ARBA" id="ARBA00022759"/>
    </source>
</evidence>
<keyword evidence="2 7" id="KW-0255">Endonuclease</keyword>
<evidence type="ECO:0000313" key="7">
    <source>
        <dbReference type="EMBL" id="UUX47988.1"/>
    </source>
</evidence>
<accession>A0A9J7ANT3</accession>
<evidence type="ECO:0000256" key="1">
    <source>
        <dbReference type="ARBA" id="ARBA00022722"/>
    </source>
</evidence>
<organism evidence="7 8">
    <name type="scientific">Nisaea acidiphila</name>
    <dbReference type="NCBI Taxonomy" id="1862145"/>
    <lineage>
        <taxon>Bacteria</taxon>
        <taxon>Pseudomonadati</taxon>
        <taxon>Pseudomonadota</taxon>
        <taxon>Alphaproteobacteria</taxon>
        <taxon>Rhodospirillales</taxon>
        <taxon>Thalassobaculaceae</taxon>
        <taxon>Nisaea</taxon>
    </lineage>
</organism>
<dbReference type="GO" id="GO:0006298">
    <property type="term" value="P:mismatch repair"/>
    <property type="evidence" value="ECO:0007669"/>
    <property type="project" value="InterPro"/>
</dbReference>
<keyword evidence="1" id="KW-0540">Nuclease</keyword>
<dbReference type="GO" id="GO:0004519">
    <property type="term" value="F:endonuclease activity"/>
    <property type="evidence" value="ECO:0007669"/>
    <property type="project" value="UniProtKB-KW"/>
</dbReference>
<evidence type="ECO:0000256" key="3">
    <source>
        <dbReference type="ARBA" id="ARBA00022763"/>
    </source>
</evidence>
<proteinExistence type="inferred from homology"/>
<dbReference type="RefSeq" id="WP_257766497.1">
    <property type="nucleotide sequence ID" value="NZ_CP102480.1"/>
</dbReference>
<dbReference type="NCBIfam" id="TIGR00632">
    <property type="entry name" value="vsr"/>
    <property type="match status" value="1"/>
</dbReference>
<reference evidence="7" key="1">
    <citation type="submission" date="2022-08" db="EMBL/GenBank/DDBJ databases">
        <title>Nisaea acidiphila sp. nov., isolated from a marine algal debris and emended description of the genus Nisaea Urios et al. 2008.</title>
        <authorList>
            <person name="Kwon K."/>
        </authorList>
    </citation>
    <scope>NUCLEOTIDE SEQUENCE</scope>
    <source>
        <strain evidence="7">MEBiC11861</strain>
    </source>
</reference>
<evidence type="ECO:0000256" key="5">
    <source>
        <dbReference type="ARBA" id="ARBA00023204"/>
    </source>
</evidence>
<dbReference type="InterPro" id="IPR011335">
    <property type="entry name" value="Restrct_endonuc-II-like"/>
</dbReference>
<dbReference type="Gene3D" id="3.40.960.10">
    <property type="entry name" value="VSR Endonuclease"/>
    <property type="match status" value="1"/>
</dbReference>
<sequence>MKPSKPLTRSEVMSRIRGKDTRLEVRLRTALHAKGFRYRLHDKRLPGKPDLVFPGRKAVVFIHGCFWHGHDCHLFKLPKTNSEFWSEKIAANRSRDRDHLSRLTASGWNCLVVWECAVRGKDQQSFERVIDTLADWLNECGKVNGGTAPSATRAIGGVTEVQGQ</sequence>
<dbReference type="AlphaFoldDB" id="A0A9J7ANT3"/>
<dbReference type="InterPro" id="IPR004603">
    <property type="entry name" value="DNA_mismatch_endonuc_vsr"/>
</dbReference>
<comment type="similarity">
    <text evidence="6">Belongs to the Vsr family.</text>
</comment>
<dbReference type="GO" id="GO:0016787">
    <property type="term" value="F:hydrolase activity"/>
    <property type="evidence" value="ECO:0007669"/>
    <property type="project" value="UniProtKB-KW"/>
</dbReference>
<evidence type="ECO:0000256" key="4">
    <source>
        <dbReference type="ARBA" id="ARBA00022801"/>
    </source>
</evidence>
<gene>
    <name evidence="7" type="ORF">NUH88_11210</name>
</gene>
<dbReference type="Proteomes" id="UP001060336">
    <property type="component" value="Chromosome"/>
</dbReference>
<name>A0A9J7ANT3_9PROT</name>
<keyword evidence="3" id="KW-0227">DNA damage</keyword>
<keyword evidence="5" id="KW-0234">DNA repair</keyword>
<dbReference type="SUPFAM" id="SSF52980">
    <property type="entry name" value="Restriction endonuclease-like"/>
    <property type="match status" value="1"/>
</dbReference>
<keyword evidence="8" id="KW-1185">Reference proteome</keyword>
<evidence type="ECO:0000313" key="8">
    <source>
        <dbReference type="Proteomes" id="UP001060336"/>
    </source>
</evidence>
<dbReference type="REBASE" id="652585">
    <property type="entry name" value="V.Nac11861SspDP"/>
</dbReference>
<dbReference type="EMBL" id="CP102480">
    <property type="protein sequence ID" value="UUX47988.1"/>
    <property type="molecule type" value="Genomic_DNA"/>
</dbReference>
<dbReference type="CDD" id="cd00221">
    <property type="entry name" value="Vsr"/>
    <property type="match status" value="1"/>
</dbReference>
<dbReference type="Pfam" id="PF03852">
    <property type="entry name" value="Vsr"/>
    <property type="match status" value="1"/>
</dbReference>
<keyword evidence="4" id="KW-0378">Hydrolase</keyword>
<evidence type="ECO:0000256" key="6">
    <source>
        <dbReference type="ARBA" id="ARBA00029466"/>
    </source>
</evidence>